<keyword evidence="2" id="KW-0808">Transferase</keyword>
<dbReference type="EMBL" id="FPBF01000001">
    <property type="protein sequence ID" value="SFT49331.1"/>
    <property type="molecule type" value="Genomic_DNA"/>
</dbReference>
<dbReference type="OrthoDB" id="828203at2"/>
<feature type="transmembrane region" description="Helical" evidence="1">
    <location>
        <begin position="157"/>
        <end position="190"/>
    </location>
</feature>
<feature type="transmembrane region" description="Helical" evidence="1">
    <location>
        <begin position="113"/>
        <end position="130"/>
    </location>
</feature>
<dbReference type="GO" id="GO:0016740">
    <property type="term" value="F:transferase activity"/>
    <property type="evidence" value="ECO:0007669"/>
    <property type="project" value="UniProtKB-KW"/>
</dbReference>
<proteinExistence type="predicted"/>
<feature type="transmembrane region" description="Helical" evidence="1">
    <location>
        <begin position="12"/>
        <end position="31"/>
    </location>
</feature>
<evidence type="ECO:0000256" key="1">
    <source>
        <dbReference type="SAM" id="Phobius"/>
    </source>
</evidence>
<dbReference type="Proteomes" id="UP000199673">
    <property type="component" value="Unassembled WGS sequence"/>
</dbReference>
<feature type="transmembrane region" description="Helical" evidence="1">
    <location>
        <begin position="270"/>
        <end position="285"/>
    </location>
</feature>
<name>A0A1I6YG57_9BACT</name>
<sequence length="530" mass="61046">MSWQQSNHTLSRVQLFAFTAGLLFLLAYWLFGFDGITFSDDVYYLLAGQKFWEGTMQVNDYHFSSRWGAYVPSGFIGYLLGFDAHKISLISLLSYGLTLLLILKILPKKAPSWVLVLWFCTQVYFLHFLTKVYPDSSLVLWTCLVPISAVYRKSNPVVAGCVLVAALFLGFLTKETIVLLGPFPIILFYLDWKKQNLNKSFYAAILATGILLSVAYLSYFWIKFGDPLHRVTTINAGHYISEFTYADKGFWSILKRLTILPIITFVERSYWAWMVFAIPGIALGLKSKTTPTFEFSLALLCLLIGFWFMTSTLDFYNPIYLNPRHLIILVPILSVLIALGWNKWKYSTKWRFGIIGLLGFGVAISLLQMDWKMAGFQLALFAAAYMYNYKFQHLLISVILLAPAIIAIPYQRKLKQYNNMTETLSSELQITTNQSFIVTNNFLVFSEEVLFPGDKINQKKLNGLDSLLTWRNAKTDTVTLLLYTYYHHAYPQEQEEIDTTELKLKSLGYFLYKEENEGLLWKRVYVGMEK</sequence>
<protein>
    <submittedName>
        <fullName evidence="2">4-amino-4-deoxy-L-arabinose transferase</fullName>
    </submittedName>
</protein>
<evidence type="ECO:0000313" key="2">
    <source>
        <dbReference type="EMBL" id="SFT49331.1"/>
    </source>
</evidence>
<evidence type="ECO:0000313" key="3">
    <source>
        <dbReference type="Proteomes" id="UP000199673"/>
    </source>
</evidence>
<keyword evidence="1" id="KW-1133">Transmembrane helix</keyword>
<keyword evidence="1" id="KW-0472">Membrane</keyword>
<keyword evidence="1" id="KW-0812">Transmembrane</keyword>
<organism evidence="2 3">
    <name type="scientific">Algoriphagus locisalis</name>
    <dbReference type="NCBI Taxonomy" id="305507"/>
    <lineage>
        <taxon>Bacteria</taxon>
        <taxon>Pseudomonadati</taxon>
        <taxon>Bacteroidota</taxon>
        <taxon>Cytophagia</taxon>
        <taxon>Cytophagales</taxon>
        <taxon>Cyclobacteriaceae</taxon>
        <taxon>Algoriphagus</taxon>
    </lineage>
</organism>
<dbReference type="AlphaFoldDB" id="A0A1I6YG57"/>
<feature type="transmembrane region" description="Helical" evidence="1">
    <location>
        <begin position="202"/>
        <end position="222"/>
    </location>
</feature>
<feature type="transmembrane region" description="Helical" evidence="1">
    <location>
        <begin position="87"/>
        <end position="106"/>
    </location>
</feature>
<gene>
    <name evidence="2" type="ORF">SAMN04489724_0988</name>
</gene>
<accession>A0A1I6YG57</accession>
<reference evidence="3" key="1">
    <citation type="submission" date="2016-10" db="EMBL/GenBank/DDBJ databases">
        <authorList>
            <person name="Varghese N."/>
            <person name="Submissions S."/>
        </authorList>
    </citation>
    <scope>NUCLEOTIDE SEQUENCE [LARGE SCALE GENOMIC DNA]</scope>
    <source>
        <strain evidence="3">DSM 23445</strain>
    </source>
</reference>
<feature type="transmembrane region" description="Helical" evidence="1">
    <location>
        <begin position="322"/>
        <end position="340"/>
    </location>
</feature>
<dbReference type="RefSeq" id="WP_091691549.1">
    <property type="nucleotide sequence ID" value="NZ_FPBF01000001.1"/>
</dbReference>
<feature type="transmembrane region" description="Helical" evidence="1">
    <location>
        <begin position="352"/>
        <end position="371"/>
    </location>
</feature>
<keyword evidence="3" id="KW-1185">Reference proteome</keyword>
<feature type="transmembrane region" description="Helical" evidence="1">
    <location>
        <begin position="297"/>
        <end position="316"/>
    </location>
</feature>
<feature type="transmembrane region" description="Helical" evidence="1">
    <location>
        <begin position="391"/>
        <end position="410"/>
    </location>
</feature>
<dbReference type="STRING" id="305507.SAMN04489724_0988"/>